<evidence type="ECO:0000256" key="7">
    <source>
        <dbReference type="ARBA" id="ARBA00022918"/>
    </source>
</evidence>
<feature type="region of interest" description="Disordered" evidence="10">
    <location>
        <begin position="1"/>
        <end position="52"/>
    </location>
</feature>
<dbReference type="InterPro" id="IPR036397">
    <property type="entry name" value="RNaseH_sf"/>
</dbReference>
<evidence type="ECO:0000256" key="8">
    <source>
        <dbReference type="ARBA" id="ARBA00022932"/>
    </source>
</evidence>
<keyword evidence="6" id="KW-0229">DNA integration</keyword>
<accession>A0AAD2CUQ3</accession>
<evidence type="ECO:0000313" key="12">
    <source>
        <dbReference type="EMBL" id="CAJ1943881.1"/>
    </source>
</evidence>
<organism evidence="12 13">
    <name type="scientific">Cylindrotheca closterium</name>
    <dbReference type="NCBI Taxonomy" id="2856"/>
    <lineage>
        <taxon>Eukaryota</taxon>
        <taxon>Sar</taxon>
        <taxon>Stramenopiles</taxon>
        <taxon>Ochrophyta</taxon>
        <taxon>Bacillariophyta</taxon>
        <taxon>Bacillariophyceae</taxon>
        <taxon>Bacillariophycidae</taxon>
        <taxon>Bacillariales</taxon>
        <taxon>Bacillariaceae</taxon>
        <taxon>Cylindrotheca</taxon>
    </lineage>
</organism>
<evidence type="ECO:0000256" key="1">
    <source>
        <dbReference type="ARBA" id="ARBA00022722"/>
    </source>
</evidence>
<evidence type="ECO:0000256" key="3">
    <source>
        <dbReference type="ARBA" id="ARBA00022759"/>
    </source>
</evidence>
<keyword evidence="9" id="KW-0233">DNA recombination</keyword>
<dbReference type="GO" id="GO:0015074">
    <property type="term" value="P:DNA integration"/>
    <property type="evidence" value="ECO:0007669"/>
    <property type="project" value="UniProtKB-KW"/>
</dbReference>
<name>A0AAD2CUQ3_9STRA</name>
<dbReference type="GO" id="GO:0006310">
    <property type="term" value="P:DNA recombination"/>
    <property type="evidence" value="ECO:0007669"/>
    <property type="project" value="UniProtKB-KW"/>
</dbReference>
<dbReference type="InterPro" id="IPR039537">
    <property type="entry name" value="Retrotran_Ty1/copia-like"/>
</dbReference>
<dbReference type="Proteomes" id="UP001295423">
    <property type="component" value="Unassembled WGS sequence"/>
</dbReference>
<dbReference type="Gene3D" id="3.30.420.10">
    <property type="entry name" value="Ribonuclease H-like superfamily/Ribonuclease H"/>
    <property type="match status" value="1"/>
</dbReference>
<dbReference type="InterPro" id="IPR012337">
    <property type="entry name" value="RNaseH-like_sf"/>
</dbReference>
<feature type="non-terminal residue" evidence="12">
    <location>
        <position position="426"/>
    </location>
</feature>
<dbReference type="PANTHER" id="PTHR42648">
    <property type="entry name" value="TRANSPOSASE, PUTATIVE-RELATED"/>
    <property type="match status" value="1"/>
</dbReference>
<keyword evidence="13" id="KW-1185">Reference proteome</keyword>
<evidence type="ECO:0000256" key="10">
    <source>
        <dbReference type="SAM" id="MobiDB-lite"/>
    </source>
</evidence>
<evidence type="ECO:0000259" key="11">
    <source>
        <dbReference type="PROSITE" id="PS50994"/>
    </source>
</evidence>
<keyword evidence="2" id="KW-0479">Metal-binding</keyword>
<proteinExistence type="predicted"/>
<keyword evidence="4" id="KW-0378">Hydrolase</keyword>
<dbReference type="AlphaFoldDB" id="A0AAD2CUQ3"/>
<evidence type="ECO:0000256" key="4">
    <source>
        <dbReference type="ARBA" id="ARBA00022801"/>
    </source>
</evidence>
<protein>
    <recommendedName>
        <fullName evidence="11">Integrase catalytic domain-containing protein</fullName>
    </recommendedName>
</protein>
<keyword evidence="1" id="KW-0540">Nuclease</keyword>
<dbReference type="InterPro" id="IPR001584">
    <property type="entry name" value="Integrase_cat-core"/>
</dbReference>
<feature type="compositionally biased region" description="Polar residues" evidence="10">
    <location>
        <begin position="20"/>
        <end position="33"/>
    </location>
</feature>
<dbReference type="GO" id="GO:0003676">
    <property type="term" value="F:nucleic acid binding"/>
    <property type="evidence" value="ECO:0007669"/>
    <property type="project" value="InterPro"/>
</dbReference>
<evidence type="ECO:0000256" key="5">
    <source>
        <dbReference type="ARBA" id="ARBA00022842"/>
    </source>
</evidence>
<keyword evidence="8" id="KW-0548">Nucleotidyltransferase</keyword>
<keyword evidence="8" id="KW-0239">DNA-directed DNA polymerase</keyword>
<feature type="compositionally biased region" description="Basic and acidic residues" evidence="10">
    <location>
        <begin position="35"/>
        <end position="47"/>
    </location>
</feature>
<dbReference type="EMBL" id="CAKOGP040001154">
    <property type="protein sequence ID" value="CAJ1943881.1"/>
    <property type="molecule type" value="Genomic_DNA"/>
</dbReference>
<feature type="non-terminal residue" evidence="12">
    <location>
        <position position="1"/>
    </location>
</feature>
<gene>
    <name evidence="12" type="ORF">CYCCA115_LOCUS8641</name>
</gene>
<evidence type="ECO:0000256" key="2">
    <source>
        <dbReference type="ARBA" id="ARBA00022723"/>
    </source>
</evidence>
<keyword evidence="8" id="KW-0808">Transferase</keyword>
<keyword evidence="7" id="KW-0695">RNA-directed DNA polymerase</keyword>
<reference evidence="12" key="1">
    <citation type="submission" date="2023-08" db="EMBL/GenBank/DDBJ databases">
        <authorList>
            <person name="Audoor S."/>
            <person name="Bilcke G."/>
        </authorList>
    </citation>
    <scope>NUCLEOTIDE SEQUENCE</scope>
</reference>
<feature type="domain" description="Integrase catalytic" evidence="11">
    <location>
        <begin position="129"/>
        <end position="315"/>
    </location>
</feature>
<dbReference type="GO" id="GO:0046872">
    <property type="term" value="F:metal ion binding"/>
    <property type="evidence" value="ECO:0007669"/>
    <property type="project" value="UniProtKB-KW"/>
</dbReference>
<dbReference type="PANTHER" id="PTHR42648:SF11">
    <property type="entry name" value="TRANSPOSON TY4-P GAG-POL POLYPROTEIN"/>
    <property type="match status" value="1"/>
</dbReference>
<dbReference type="GO" id="GO:0016787">
    <property type="term" value="F:hydrolase activity"/>
    <property type="evidence" value="ECO:0007669"/>
    <property type="project" value="UniProtKB-KW"/>
</dbReference>
<keyword evidence="5" id="KW-0460">Magnesium</keyword>
<comment type="caution">
    <text evidence="12">The sequence shown here is derived from an EMBL/GenBank/DDBJ whole genome shotgun (WGS) entry which is preliminary data.</text>
</comment>
<evidence type="ECO:0000256" key="9">
    <source>
        <dbReference type="ARBA" id="ARBA00023172"/>
    </source>
</evidence>
<evidence type="ECO:0000313" key="13">
    <source>
        <dbReference type="Proteomes" id="UP001295423"/>
    </source>
</evidence>
<dbReference type="GO" id="GO:0004519">
    <property type="term" value="F:endonuclease activity"/>
    <property type="evidence" value="ECO:0007669"/>
    <property type="project" value="UniProtKB-KW"/>
</dbReference>
<keyword evidence="3" id="KW-0255">Endonuclease</keyword>
<dbReference type="SUPFAM" id="SSF53098">
    <property type="entry name" value="Ribonuclease H-like"/>
    <property type="match status" value="1"/>
</dbReference>
<evidence type="ECO:0000256" key="6">
    <source>
        <dbReference type="ARBA" id="ARBA00022908"/>
    </source>
</evidence>
<dbReference type="GO" id="GO:0003964">
    <property type="term" value="F:RNA-directed DNA polymerase activity"/>
    <property type="evidence" value="ECO:0007669"/>
    <property type="project" value="UniProtKB-KW"/>
</dbReference>
<dbReference type="GO" id="GO:0003887">
    <property type="term" value="F:DNA-directed DNA polymerase activity"/>
    <property type="evidence" value="ECO:0007669"/>
    <property type="project" value="UniProtKB-KW"/>
</dbReference>
<dbReference type="PROSITE" id="PS50994">
    <property type="entry name" value="INTEGRASE"/>
    <property type="match status" value="1"/>
</dbReference>
<sequence length="426" mass="47845">SIETNTEGARYKKFDISDSEGAQSNPLTSSPISESEPRAITFDDPHVSEGAQTYDPEVEIVRRKQHRLFMLHEKYGHLGFAKLNLMARAGLIPRELANVDAPTCPGCAYGKAHRKPWRYKGTNKRQIKPATHPGQVISVDQLASPTPGFVPTHRGTPTTMRYTGATVFVDHFSDFTYIHLMTEMNAETTVLAKLAFERECATHGVPVRHYHADNGLFDTKLFRSSVEKAGQGLTFCGVNAHHQNGKAERRIKDVTEGARTALIHAAHRWPDAIHASLWPAALKHYVNLKNALPTKFSSEIKVNGRKQLAKYEESPISKMSQVEVEPNLEHFHPFGSPVYVLSDNLQALKSHNKWTDRTRVGIFLCHSPNHASSVPLVLNTKTGFVSPQFHCIYDDGFDTCKRDVHFTSAWQRKAQLHLDEQKKPKT</sequence>